<protein>
    <submittedName>
        <fullName evidence="6">AraC family transcriptional regulator</fullName>
    </submittedName>
</protein>
<dbReference type="PANTHER" id="PTHR46796:SF12">
    <property type="entry name" value="HTH-TYPE DNA-BINDING TRANSCRIPTIONAL ACTIVATOR EUTR"/>
    <property type="match status" value="1"/>
</dbReference>
<dbReference type="PANTHER" id="PTHR46796">
    <property type="entry name" value="HTH-TYPE TRANSCRIPTIONAL ACTIVATOR RHAS-RELATED"/>
    <property type="match status" value="1"/>
</dbReference>
<dbReference type="SUPFAM" id="SSF46689">
    <property type="entry name" value="Homeodomain-like"/>
    <property type="match status" value="2"/>
</dbReference>
<dbReference type="EMBL" id="JAPWIS010000017">
    <property type="protein sequence ID" value="MCZ4587558.1"/>
    <property type="molecule type" value="Genomic_DNA"/>
</dbReference>
<dbReference type="InterPro" id="IPR009057">
    <property type="entry name" value="Homeodomain-like_sf"/>
</dbReference>
<dbReference type="GO" id="GO:0043565">
    <property type="term" value="F:sequence-specific DNA binding"/>
    <property type="evidence" value="ECO:0007669"/>
    <property type="project" value="InterPro"/>
</dbReference>
<dbReference type="EMBL" id="CP130954">
    <property type="protein sequence ID" value="WLF51440.1"/>
    <property type="molecule type" value="Genomic_DNA"/>
</dbReference>
<evidence type="ECO:0000259" key="4">
    <source>
        <dbReference type="PROSITE" id="PS01124"/>
    </source>
</evidence>
<keyword evidence="7" id="KW-1185">Reference proteome</keyword>
<feature type="domain" description="HTH araC/xylS-type" evidence="4">
    <location>
        <begin position="226"/>
        <end position="327"/>
    </location>
</feature>
<sequence length="345" mass="37720">MPTPIGGPTSVSAVSRDIDEARQLGGKIYYPHSVRVLGDQQHFSMQLDAAEMGPITMGWLSYNTEVKIETGNLDDAYHVNLPVTGQLKTGSGADRVIATPSRAAIYRADRGSVLQGWGGDAGRMLAVKIDRRAVDEQLELLLGRPVRDPIAFDLALDITSGHGQQWWAVLHTLADQLRNADSLYRHPLLVAPLTQSVIVALLLASQHDYSEQLAAAVDPAAPAAVEHAKQYIEAHADEPLTALEIAGAVGVSLRALQHGFQTSLETTPMRYLRDLRLRKVRAELLAADPEQIGVAEIAYRWGFNHLGRFAGQYRKMFGENPSDALRSGPRRALSTRGALYYTGRD</sequence>
<gene>
    <name evidence="5" type="ORF">O4328_28385</name>
    <name evidence="6" type="ORF">Q5707_37870</name>
</gene>
<proteinExistence type="predicted"/>
<keyword evidence="3" id="KW-0804">Transcription</keyword>
<dbReference type="GO" id="GO:0003700">
    <property type="term" value="F:DNA-binding transcription factor activity"/>
    <property type="evidence" value="ECO:0007669"/>
    <property type="project" value="InterPro"/>
</dbReference>
<keyword evidence="1" id="KW-0805">Transcription regulation</keyword>
<dbReference type="InterPro" id="IPR018062">
    <property type="entry name" value="HTH_AraC-typ_CS"/>
</dbReference>
<dbReference type="Pfam" id="PF12833">
    <property type="entry name" value="HTH_18"/>
    <property type="match status" value="1"/>
</dbReference>
<dbReference type="InterPro" id="IPR035418">
    <property type="entry name" value="AraC-bd_2"/>
</dbReference>
<dbReference type="RefSeq" id="WP_269591911.1">
    <property type="nucleotide sequence ID" value="NZ_CP130954.1"/>
</dbReference>
<evidence type="ECO:0000256" key="2">
    <source>
        <dbReference type="ARBA" id="ARBA00023125"/>
    </source>
</evidence>
<accession>A0AAX3YQN1</accession>
<dbReference type="InterPro" id="IPR050204">
    <property type="entry name" value="AraC_XylS_family_regulators"/>
</dbReference>
<reference evidence="5" key="1">
    <citation type="submission" date="2022-12" db="EMBL/GenBank/DDBJ databases">
        <authorList>
            <person name="Krivoruchko A.V."/>
            <person name="Elkin A."/>
        </authorList>
    </citation>
    <scope>NUCLEOTIDE SEQUENCE</scope>
    <source>
        <strain evidence="5">IEGM 249</strain>
    </source>
</reference>
<dbReference type="Proteomes" id="UP001066327">
    <property type="component" value="Unassembled WGS sequence"/>
</dbReference>
<keyword evidence="6" id="KW-0614">Plasmid</keyword>
<organism evidence="6 8">
    <name type="scientific">Rhodococcus opacus</name>
    <name type="common">Nocardia opaca</name>
    <dbReference type="NCBI Taxonomy" id="37919"/>
    <lineage>
        <taxon>Bacteria</taxon>
        <taxon>Bacillati</taxon>
        <taxon>Actinomycetota</taxon>
        <taxon>Actinomycetes</taxon>
        <taxon>Mycobacteriales</taxon>
        <taxon>Nocardiaceae</taxon>
        <taxon>Rhodococcus</taxon>
    </lineage>
</organism>
<dbReference type="Pfam" id="PF14525">
    <property type="entry name" value="AraC_binding_2"/>
    <property type="match status" value="1"/>
</dbReference>
<dbReference type="InterPro" id="IPR018060">
    <property type="entry name" value="HTH_AraC"/>
</dbReference>
<geneLocation type="plasmid" evidence="6 8">
    <name>pRho-VOC14-C342</name>
</geneLocation>
<evidence type="ECO:0000313" key="7">
    <source>
        <dbReference type="Proteomes" id="UP001066327"/>
    </source>
</evidence>
<dbReference type="Gene3D" id="1.10.10.60">
    <property type="entry name" value="Homeodomain-like"/>
    <property type="match status" value="1"/>
</dbReference>
<evidence type="ECO:0000313" key="8">
    <source>
        <dbReference type="Proteomes" id="UP001231166"/>
    </source>
</evidence>
<reference evidence="6" key="2">
    <citation type="submission" date="2023-07" db="EMBL/GenBank/DDBJ databases">
        <title>Genomic analysis of Rhodococcus opacus VOC-14 with glycol ethers degradation activity.</title>
        <authorList>
            <person name="Narkevich D.A."/>
            <person name="Hlushen A.M."/>
            <person name="Akhremchuk A.E."/>
            <person name="Sikolenko M.A."/>
            <person name="Valentovich L.N."/>
        </authorList>
    </citation>
    <scope>NUCLEOTIDE SEQUENCE</scope>
    <source>
        <strain evidence="6">VOC-14</strain>
        <plasmid evidence="6">pRho-VOC14-C342</plasmid>
    </source>
</reference>
<dbReference type="PROSITE" id="PS00041">
    <property type="entry name" value="HTH_ARAC_FAMILY_1"/>
    <property type="match status" value="1"/>
</dbReference>
<evidence type="ECO:0000313" key="5">
    <source>
        <dbReference type="EMBL" id="MCZ4587558.1"/>
    </source>
</evidence>
<dbReference type="PROSITE" id="PS01124">
    <property type="entry name" value="HTH_ARAC_FAMILY_2"/>
    <property type="match status" value="1"/>
</dbReference>
<evidence type="ECO:0000256" key="3">
    <source>
        <dbReference type="ARBA" id="ARBA00023163"/>
    </source>
</evidence>
<dbReference type="AlphaFoldDB" id="A0AAX3YQN1"/>
<evidence type="ECO:0000313" key="6">
    <source>
        <dbReference type="EMBL" id="WLF51440.1"/>
    </source>
</evidence>
<keyword evidence="2" id="KW-0238">DNA-binding</keyword>
<dbReference type="Proteomes" id="UP001231166">
    <property type="component" value="Plasmid pRho-VOC14-C342"/>
</dbReference>
<evidence type="ECO:0000256" key="1">
    <source>
        <dbReference type="ARBA" id="ARBA00023015"/>
    </source>
</evidence>
<name>A0AAX3YQN1_RHOOP</name>
<dbReference type="SMART" id="SM00342">
    <property type="entry name" value="HTH_ARAC"/>
    <property type="match status" value="1"/>
</dbReference>